<sequence>MKKNILALFFLLILAGTANAQFGGLSRWFNKEVIPTLKGKRPLNIDPTRIRISENGKDILRASTTGNGSLYVNLGGVKVQTNDLRKEILRTTAVLSGNTAVMSQVAFEQFQRAHQNMLRKAVEQDGVVVSTNAPSNSATPELTSGREVIVYNNTDNELSYAMNGKFYKLEPDKGFRHFATDGQFFLQFDEDPTEQAQIGRYYLTGNSYSLYYTQQSDKIGIAKMD</sequence>
<dbReference type="RefSeq" id="WP_245130251.1">
    <property type="nucleotide sequence ID" value="NZ_JALJEJ010000005.1"/>
</dbReference>
<name>A0A9X1X8B1_9SPHI</name>
<evidence type="ECO:0000256" key="1">
    <source>
        <dbReference type="SAM" id="SignalP"/>
    </source>
</evidence>
<keyword evidence="1" id="KW-0732">Signal</keyword>
<dbReference type="EMBL" id="JALJEJ010000005">
    <property type="protein sequence ID" value="MCJ8210409.1"/>
    <property type="molecule type" value="Genomic_DNA"/>
</dbReference>
<comment type="caution">
    <text evidence="2">The sequence shown here is derived from an EMBL/GenBank/DDBJ whole genome shotgun (WGS) entry which is preliminary data.</text>
</comment>
<gene>
    <name evidence="2" type="ORF">MUY27_11875</name>
</gene>
<feature type="signal peptide" evidence="1">
    <location>
        <begin position="1"/>
        <end position="20"/>
    </location>
</feature>
<evidence type="ECO:0000313" key="2">
    <source>
        <dbReference type="EMBL" id="MCJ8210409.1"/>
    </source>
</evidence>
<keyword evidence="3" id="KW-1185">Reference proteome</keyword>
<proteinExistence type="predicted"/>
<protein>
    <submittedName>
        <fullName evidence="2">Uncharacterized protein</fullName>
    </submittedName>
</protein>
<organism evidence="2 3">
    <name type="scientific">Mucilaginibacter straminoryzae</name>
    <dbReference type="NCBI Taxonomy" id="2932774"/>
    <lineage>
        <taxon>Bacteria</taxon>
        <taxon>Pseudomonadati</taxon>
        <taxon>Bacteroidota</taxon>
        <taxon>Sphingobacteriia</taxon>
        <taxon>Sphingobacteriales</taxon>
        <taxon>Sphingobacteriaceae</taxon>
        <taxon>Mucilaginibacter</taxon>
    </lineage>
</organism>
<reference evidence="2" key="1">
    <citation type="submission" date="2022-04" db="EMBL/GenBank/DDBJ databases">
        <title>Mucilaginibacter sp. RS28 isolated from freshwater.</title>
        <authorList>
            <person name="Ko S.-R."/>
        </authorList>
    </citation>
    <scope>NUCLEOTIDE SEQUENCE</scope>
    <source>
        <strain evidence="2">RS28</strain>
    </source>
</reference>
<evidence type="ECO:0000313" key="3">
    <source>
        <dbReference type="Proteomes" id="UP001139450"/>
    </source>
</evidence>
<dbReference type="Proteomes" id="UP001139450">
    <property type="component" value="Unassembled WGS sequence"/>
</dbReference>
<dbReference type="AlphaFoldDB" id="A0A9X1X8B1"/>
<feature type="chain" id="PRO_5040801287" evidence="1">
    <location>
        <begin position="21"/>
        <end position="225"/>
    </location>
</feature>
<accession>A0A9X1X8B1</accession>